<feature type="transmembrane region" description="Helical" evidence="1">
    <location>
        <begin position="70"/>
        <end position="90"/>
    </location>
</feature>
<dbReference type="RefSeq" id="WP_123929742.1">
    <property type="nucleotide sequence ID" value="NZ_CP033896.1"/>
</dbReference>
<evidence type="ECO:0000259" key="2">
    <source>
        <dbReference type="Pfam" id="PF19803"/>
    </source>
</evidence>
<dbReference type="InterPro" id="IPR046253">
    <property type="entry name" value="DUF6286"/>
</dbReference>
<evidence type="ECO:0000313" key="4">
    <source>
        <dbReference type="Proteomes" id="UP000269019"/>
    </source>
</evidence>
<evidence type="ECO:0000313" key="3">
    <source>
        <dbReference type="EMBL" id="AZA14410.1"/>
    </source>
</evidence>
<feature type="transmembrane region" description="Helical" evidence="1">
    <location>
        <begin position="20"/>
        <end position="39"/>
    </location>
</feature>
<dbReference type="KEGG" id="ccho:CCHOA_10135"/>
<dbReference type="OrthoDB" id="5197468at2"/>
<accession>A0A3G6JCM6</accession>
<organism evidence="3 4">
    <name type="scientific">Corynebacterium choanae</name>
    <dbReference type="NCBI Taxonomy" id="1862358"/>
    <lineage>
        <taxon>Bacteria</taxon>
        <taxon>Bacillati</taxon>
        <taxon>Actinomycetota</taxon>
        <taxon>Actinomycetes</taxon>
        <taxon>Mycobacteriales</taxon>
        <taxon>Corynebacteriaceae</taxon>
        <taxon>Corynebacterium</taxon>
    </lineage>
</organism>
<evidence type="ECO:0000256" key="1">
    <source>
        <dbReference type="SAM" id="Phobius"/>
    </source>
</evidence>
<keyword evidence="1" id="KW-1133">Transmembrane helix</keyword>
<reference evidence="3 4" key="1">
    <citation type="submission" date="2018-11" db="EMBL/GenBank/DDBJ databases">
        <authorList>
            <person name="Kleinhagauer T."/>
            <person name="Glaeser S.P."/>
            <person name="Spergser J."/>
            <person name="Ruckert C."/>
            <person name="Kaempfer P."/>
            <person name="Busse H.-J."/>
        </authorList>
    </citation>
    <scope>NUCLEOTIDE SEQUENCE [LARGE SCALE GENOMIC DNA]</scope>
    <source>
        <strain evidence="3 4">200CH</strain>
    </source>
</reference>
<proteinExistence type="predicted"/>
<sequence>MSTPAKPEPIGQQQVGAPAARWLVLCLGIVLLALAGVAGRELWVRYSDTTQPSWARPVTDYIGNLTYQQWMLYAGIACLVVALLLLIAVFKPRPKTHRPLVDANQSVWMRPVDIARMCSAAAEHVPGVEAATTTVKPRSITVALTADANDQTLTDRVGRVLSPLVKQVAGEPELKLSVTHNEEAQS</sequence>
<dbReference type="AlphaFoldDB" id="A0A3G6JCM6"/>
<keyword evidence="4" id="KW-1185">Reference proteome</keyword>
<name>A0A3G6JCM6_9CORY</name>
<dbReference type="Proteomes" id="UP000269019">
    <property type="component" value="Chromosome"/>
</dbReference>
<keyword evidence="1" id="KW-0472">Membrane</keyword>
<feature type="domain" description="DUF6286" evidence="2">
    <location>
        <begin position="80"/>
        <end position="179"/>
    </location>
</feature>
<keyword evidence="1" id="KW-0812">Transmembrane</keyword>
<dbReference type="EMBL" id="CP033896">
    <property type="protein sequence ID" value="AZA14410.1"/>
    <property type="molecule type" value="Genomic_DNA"/>
</dbReference>
<protein>
    <recommendedName>
        <fullName evidence="2">DUF6286 domain-containing protein</fullName>
    </recommendedName>
</protein>
<dbReference type="Pfam" id="PF19803">
    <property type="entry name" value="DUF6286"/>
    <property type="match status" value="1"/>
</dbReference>
<gene>
    <name evidence="3" type="ORF">CCHOA_10135</name>
</gene>